<evidence type="ECO:0000256" key="1">
    <source>
        <dbReference type="SAM" id="MobiDB-lite"/>
    </source>
</evidence>
<gene>
    <name evidence="2" type="ORF">H8B06_18695</name>
</gene>
<protein>
    <recommendedName>
        <fullName evidence="4">DUF5681 domain-containing protein</fullName>
    </recommendedName>
</protein>
<dbReference type="Proteomes" id="UP000602759">
    <property type="component" value="Unassembled WGS sequence"/>
</dbReference>
<feature type="compositionally biased region" description="Polar residues" evidence="1">
    <location>
        <begin position="1"/>
        <end position="11"/>
    </location>
</feature>
<accession>A0ABR7YU47</accession>
<dbReference type="RefSeq" id="WP_190995722.1">
    <property type="nucleotide sequence ID" value="NZ_JACOIK010000016.1"/>
</dbReference>
<evidence type="ECO:0008006" key="4">
    <source>
        <dbReference type="Google" id="ProtNLM"/>
    </source>
</evidence>
<reference evidence="2 3" key="1">
    <citation type="submission" date="2020-08" db="EMBL/GenBank/DDBJ databases">
        <title>Sphingobacterium sp. DN00404 isolated from aquaculture water.</title>
        <authorList>
            <person name="Zhang M."/>
        </authorList>
    </citation>
    <scope>NUCLEOTIDE SEQUENCE [LARGE SCALE GENOMIC DNA]</scope>
    <source>
        <strain evidence="2 3">DN00404</strain>
    </source>
</reference>
<sequence>MGLKKGQTNNPGGRPKGAKNKVTREVKEVIKSITSEYFNNGSFDKDFKRLDPKDRVQVIERLLKYHIPTLSSVDAKVYSNQELEEKVGQMTNEQFLNLVDEVMNLNEEDQDETK</sequence>
<evidence type="ECO:0000313" key="2">
    <source>
        <dbReference type="EMBL" id="MBD1434859.1"/>
    </source>
</evidence>
<comment type="caution">
    <text evidence="2">The sequence shown here is derived from an EMBL/GenBank/DDBJ whole genome shotgun (WGS) entry which is preliminary data.</text>
</comment>
<proteinExistence type="predicted"/>
<dbReference type="EMBL" id="JACOIK010000016">
    <property type="protein sequence ID" value="MBD1434859.1"/>
    <property type="molecule type" value="Genomic_DNA"/>
</dbReference>
<feature type="region of interest" description="Disordered" evidence="1">
    <location>
        <begin position="1"/>
        <end position="22"/>
    </location>
</feature>
<evidence type="ECO:0000313" key="3">
    <source>
        <dbReference type="Proteomes" id="UP000602759"/>
    </source>
</evidence>
<organism evidence="2 3">
    <name type="scientific">Sphingobacterium micropteri</name>
    <dbReference type="NCBI Taxonomy" id="2763501"/>
    <lineage>
        <taxon>Bacteria</taxon>
        <taxon>Pseudomonadati</taxon>
        <taxon>Bacteroidota</taxon>
        <taxon>Sphingobacteriia</taxon>
        <taxon>Sphingobacteriales</taxon>
        <taxon>Sphingobacteriaceae</taxon>
        <taxon>Sphingobacterium</taxon>
    </lineage>
</organism>
<name>A0ABR7YU47_9SPHI</name>
<keyword evidence="3" id="KW-1185">Reference proteome</keyword>